<feature type="domain" description="Transglycosylase SLT" evidence="2">
    <location>
        <begin position="100"/>
        <end position="152"/>
    </location>
</feature>
<evidence type="ECO:0000313" key="4">
    <source>
        <dbReference type="Proteomes" id="UP000612893"/>
    </source>
</evidence>
<dbReference type="Pfam" id="PF01464">
    <property type="entry name" value="SLT"/>
    <property type="match status" value="1"/>
</dbReference>
<dbReference type="InterPro" id="IPR008258">
    <property type="entry name" value="Transglycosylase_SLT_dom_1"/>
</dbReference>
<feature type="region of interest" description="Disordered" evidence="1">
    <location>
        <begin position="46"/>
        <end position="72"/>
    </location>
</feature>
<name>A0A934KBG6_9BACT</name>
<dbReference type="Gene3D" id="1.10.530.10">
    <property type="match status" value="1"/>
</dbReference>
<accession>A0A934KBG6</accession>
<protein>
    <submittedName>
        <fullName evidence="3">Transglycosylase SLT domain-containing protein</fullName>
    </submittedName>
</protein>
<reference evidence="3" key="1">
    <citation type="submission" date="2020-10" db="EMBL/GenBank/DDBJ databases">
        <title>Ca. Dormibacterota MAGs.</title>
        <authorList>
            <person name="Montgomery K."/>
        </authorList>
    </citation>
    <scope>NUCLEOTIDE SEQUENCE [LARGE SCALE GENOMIC DNA]</scope>
    <source>
        <strain evidence="3">SC8812_S17_10</strain>
    </source>
</reference>
<sequence length="165" mass="16935">MQVLPRLELQSSEGALAAAQAAQLAQQPAASAPEVAARAPALVVKRTPAQQPPAQGQAASGAGSAQVAVPAPNVPPGSVQDIIVKAFTPYGPGAVQWGLRVARCESGYNPNAVNSAGPYYGLFQFLMSTFKNTPYGNQNILDPVANASAAAWKYGNYGPGAWGCK</sequence>
<proteinExistence type="predicted"/>
<comment type="caution">
    <text evidence="3">The sequence shown here is derived from an EMBL/GenBank/DDBJ whole genome shotgun (WGS) entry which is preliminary data.</text>
</comment>
<evidence type="ECO:0000313" key="3">
    <source>
        <dbReference type="EMBL" id="MBJ7599130.1"/>
    </source>
</evidence>
<gene>
    <name evidence="3" type="ORF">JF922_13765</name>
</gene>
<keyword evidence="4" id="KW-1185">Reference proteome</keyword>
<dbReference type="Proteomes" id="UP000612893">
    <property type="component" value="Unassembled WGS sequence"/>
</dbReference>
<evidence type="ECO:0000259" key="2">
    <source>
        <dbReference type="Pfam" id="PF01464"/>
    </source>
</evidence>
<dbReference type="SUPFAM" id="SSF53955">
    <property type="entry name" value="Lysozyme-like"/>
    <property type="match status" value="1"/>
</dbReference>
<evidence type="ECO:0000256" key="1">
    <source>
        <dbReference type="SAM" id="MobiDB-lite"/>
    </source>
</evidence>
<dbReference type="AlphaFoldDB" id="A0A934KBG6"/>
<organism evidence="3 4">
    <name type="scientific">Candidatus Nephthysia bennettiae</name>
    <dbReference type="NCBI Taxonomy" id="3127016"/>
    <lineage>
        <taxon>Bacteria</taxon>
        <taxon>Bacillati</taxon>
        <taxon>Candidatus Dormiibacterota</taxon>
        <taxon>Candidatus Dormibacteria</taxon>
        <taxon>Candidatus Dormibacterales</taxon>
        <taxon>Candidatus Dormibacteraceae</taxon>
        <taxon>Candidatus Nephthysia</taxon>
    </lineage>
</organism>
<dbReference type="InterPro" id="IPR023346">
    <property type="entry name" value="Lysozyme-like_dom_sf"/>
</dbReference>
<feature type="compositionally biased region" description="Low complexity" evidence="1">
    <location>
        <begin position="46"/>
        <end position="71"/>
    </location>
</feature>
<dbReference type="EMBL" id="JAEKNR010000142">
    <property type="protein sequence ID" value="MBJ7599130.1"/>
    <property type="molecule type" value="Genomic_DNA"/>
</dbReference>